<reference evidence="1 2" key="1">
    <citation type="submission" date="2020-10" db="EMBL/GenBank/DDBJ databases">
        <title>Complete genome sequence of Corynebacterium jeddahense DSM 45997, type strain of Corynebacterium jeddahense.</title>
        <authorList>
            <person name="Busche T."/>
            <person name="Kalinowski J."/>
            <person name="Ruckert C."/>
        </authorList>
    </citation>
    <scope>NUCLEOTIDE SEQUENCE [LARGE SCALE GENOMIC DNA]</scope>
    <source>
        <strain evidence="1 2">DSM 45997</strain>
    </source>
</reference>
<evidence type="ECO:0000313" key="2">
    <source>
        <dbReference type="Proteomes" id="UP001218071"/>
    </source>
</evidence>
<dbReference type="Proteomes" id="UP001218071">
    <property type="component" value="Chromosome"/>
</dbReference>
<protein>
    <recommendedName>
        <fullName evidence="3">PE domain-containing protein</fullName>
    </recommendedName>
</protein>
<evidence type="ECO:0000313" key="1">
    <source>
        <dbReference type="EMBL" id="WCZ38077.1"/>
    </source>
</evidence>
<dbReference type="EMBL" id="CP063194">
    <property type="protein sequence ID" value="WCZ38077.1"/>
    <property type="molecule type" value="Genomic_DNA"/>
</dbReference>
<organism evidence="1 2">
    <name type="scientific">Corynebacterium jeddahense</name>
    <dbReference type="NCBI Taxonomy" id="1414719"/>
    <lineage>
        <taxon>Bacteria</taxon>
        <taxon>Bacillati</taxon>
        <taxon>Actinomycetota</taxon>
        <taxon>Actinomycetes</taxon>
        <taxon>Mycobacteriales</taxon>
        <taxon>Corynebacteriaceae</taxon>
        <taxon>Corynebacterium</taxon>
    </lineage>
</organism>
<keyword evidence="2" id="KW-1185">Reference proteome</keyword>
<name>A0ABY7UH76_9CORY</name>
<evidence type="ECO:0008006" key="3">
    <source>
        <dbReference type="Google" id="ProtNLM"/>
    </source>
</evidence>
<sequence length="109" mass="11452">MTHTDARAGTAFDIDVEAVRAHYGEGIGAYQDAIRELEAARPELPAAAFGAGFAAEARLVSDALEEMHRTSRRFLEARSEGWEQVVAFADAVAEADAAAAETLGGVMGA</sequence>
<accession>A0ABY7UH76</accession>
<proteinExistence type="predicted"/>
<gene>
    <name evidence="1" type="ORF">CJEDD_02270</name>
</gene>
<dbReference type="RefSeq" id="WP_042406292.1">
    <property type="nucleotide sequence ID" value="NZ_CBYN010000033.1"/>
</dbReference>